<dbReference type="NCBIfam" id="TIGR01894">
    <property type="entry name" value="cas_TM1795_cmr1"/>
    <property type="match status" value="1"/>
</dbReference>
<evidence type="ECO:0000256" key="1">
    <source>
        <dbReference type="ARBA" id="ARBA00023118"/>
    </source>
</evidence>
<dbReference type="Pfam" id="PF03787">
    <property type="entry name" value="RAMPs"/>
    <property type="match status" value="1"/>
</dbReference>
<proteinExistence type="predicted"/>
<accession>A0A4V0NCP4</accession>
<dbReference type="GO" id="GO:0051607">
    <property type="term" value="P:defense response to virus"/>
    <property type="evidence" value="ECO:0007669"/>
    <property type="project" value="UniProtKB-KW"/>
</dbReference>
<reference evidence="3 4" key="1">
    <citation type="submission" date="2015-09" db="EMBL/GenBank/DDBJ databases">
        <title>Sorangium comparison.</title>
        <authorList>
            <person name="Zaburannyi N."/>
            <person name="Bunk B."/>
            <person name="Overmann J."/>
            <person name="Mueller R."/>
        </authorList>
    </citation>
    <scope>NUCLEOTIDE SEQUENCE [LARGE SCALE GENOMIC DNA]</scope>
    <source>
        <strain evidence="3 4">So ceGT47</strain>
    </source>
</reference>
<dbReference type="Proteomes" id="UP000295781">
    <property type="component" value="Chromosome"/>
</dbReference>
<dbReference type="InterPro" id="IPR005537">
    <property type="entry name" value="RAMP_III_fam"/>
</dbReference>
<dbReference type="InterPro" id="IPR007522">
    <property type="entry name" value="CRISPR-assoc_prot_TM1795"/>
</dbReference>
<evidence type="ECO:0000313" key="3">
    <source>
        <dbReference type="EMBL" id="AUX19882.1"/>
    </source>
</evidence>
<gene>
    <name evidence="3" type="ORF">SOCEGT47_003350</name>
</gene>
<name>A0A4V0NCP4_SORCE</name>
<sequence length="415" mass="45785">MRKEPGRAPSAVPRERMAPEIIDEVRTYEFLTPVFGGGVKVEGQHKHADPVTPVRAASIRGQLRFWWRACNPRGCQDVEALRAAEAEVFGSTAEPSRLTVEVVTQPVAYARVDVLAGKFEAVQGMAEIAYGAFPLRAEARSGAGTHGVLHQFSGPWQVRLRYPSGAQRDVAAALWALAHLGGLGGRTRRGFGAVAEVQQGSTPRSSLEEGWASHVRGLQVPWPHLPASTEAARALVVRREPHWQTGLAAQKFLLGKLRELRQGAVGRRGGGSRKAGRSFWPEPDEIRRLTKRAHPNHQPEHPVHAFPRAAFGLPIIFQFKDEKGGEPAQTTLVPRGYNRWGSPLVLRPHRGPAGIEALAFLLDPRVPDELELRGKRERDRWQVKRGLSADGARKTSPMGAKAIDPLDRFLEFFNE</sequence>
<evidence type="ECO:0000313" key="4">
    <source>
        <dbReference type="Proteomes" id="UP000295781"/>
    </source>
</evidence>
<evidence type="ECO:0000259" key="2">
    <source>
        <dbReference type="Pfam" id="PF03787"/>
    </source>
</evidence>
<organism evidence="3 4">
    <name type="scientific">Sorangium cellulosum</name>
    <name type="common">Polyangium cellulosum</name>
    <dbReference type="NCBI Taxonomy" id="56"/>
    <lineage>
        <taxon>Bacteria</taxon>
        <taxon>Pseudomonadati</taxon>
        <taxon>Myxococcota</taxon>
        <taxon>Polyangia</taxon>
        <taxon>Polyangiales</taxon>
        <taxon>Polyangiaceae</taxon>
        <taxon>Sorangium</taxon>
    </lineage>
</organism>
<dbReference type="AlphaFoldDB" id="A0A4V0NCP4"/>
<dbReference type="EMBL" id="CP012670">
    <property type="protein sequence ID" value="AUX19882.1"/>
    <property type="molecule type" value="Genomic_DNA"/>
</dbReference>
<feature type="domain" description="CRISPR type III-associated protein" evidence="2">
    <location>
        <begin position="27"/>
        <end position="194"/>
    </location>
</feature>
<dbReference type="OrthoDB" id="190500at2"/>
<protein>
    <recommendedName>
        <fullName evidence="2">CRISPR type III-associated protein domain-containing protein</fullName>
    </recommendedName>
</protein>
<keyword evidence="1" id="KW-0051">Antiviral defense</keyword>